<reference evidence="10 11" key="1">
    <citation type="submission" date="2020-03" db="EMBL/GenBank/DDBJ databases">
        <title>WGS of actinomycetes isolated from Thailand.</title>
        <authorList>
            <person name="Thawai C."/>
        </authorList>
    </citation>
    <scope>NUCLEOTIDE SEQUENCE [LARGE SCALE GENOMIC DNA]</scope>
    <source>
        <strain evidence="10 11">HSS6-12</strain>
    </source>
</reference>
<dbReference type="InterPro" id="IPR014777">
    <property type="entry name" value="4pyrrole_Mease_sub1"/>
</dbReference>
<dbReference type="Gene3D" id="3.40.1010.10">
    <property type="entry name" value="Cobalt-precorrin-4 Transmethylase, Domain 1"/>
    <property type="match status" value="1"/>
</dbReference>
<keyword evidence="3 10" id="KW-0808">Transferase</keyword>
<feature type="compositionally biased region" description="Basic and acidic residues" evidence="8">
    <location>
        <begin position="286"/>
        <end position="306"/>
    </location>
</feature>
<dbReference type="InterPro" id="IPR035996">
    <property type="entry name" value="4pyrrol_Methylase_sf"/>
</dbReference>
<dbReference type="GO" id="GO:0032259">
    <property type="term" value="P:methylation"/>
    <property type="evidence" value="ECO:0007669"/>
    <property type="project" value="UniProtKB-KW"/>
</dbReference>
<dbReference type="NCBIfam" id="TIGR01469">
    <property type="entry name" value="cobA_cysG_Cterm"/>
    <property type="match status" value="1"/>
</dbReference>
<dbReference type="PANTHER" id="PTHR45790">
    <property type="entry name" value="SIROHEME SYNTHASE-RELATED"/>
    <property type="match status" value="1"/>
</dbReference>
<dbReference type="SUPFAM" id="SSF53790">
    <property type="entry name" value="Tetrapyrrole methylase"/>
    <property type="match status" value="1"/>
</dbReference>
<dbReference type="InterPro" id="IPR000878">
    <property type="entry name" value="4pyrrol_Mease"/>
</dbReference>
<name>A0ABX0Z981_9ACTN</name>
<evidence type="ECO:0000256" key="8">
    <source>
        <dbReference type="SAM" id="MobiDB-lite"/>
    </source>
</evidence>
<evidence type="ECO:0000313" key="11">
    <source>
        <dbReference type="Proteomes" id="UP000783871"/>
    </source>
</evidence>
<dbReference type="InterPro" id="IPR014776">
    <property type="entry name" value="4pyrrole_Mease_sub2"/>
</dbReference>
<dbReference type="CDD" id="cd03416">
    <property type="entry name" value="CbiX_SirB_N"/>
    <property type="match status" value="1"/>
</dbReference>
<comment type="caution">
    <text evidence="10">The sequence shown here is derived from an EMBL/GenBank/DDBJ whole genome shotgun (WGS) entry which is preliminary data.</text>
</comment>
<keyword evidence="5" id="KW-0479">Metal-binding</keyword>
<evidence type="ECO:0000256" key="2">
    <source>
        <dbReference type="ARBA" id="ARBA00022603"/>
    </source>
</evidence>
<evidence type="ECO:0000256" key="6">
    <source>
        <dbReference type="ARBA" id="ARBA00023239"/>
    </source>
</evidence>
<dbReference type="InterPro" id="IPR050161">
    <property type="entry name" value="Siro_Cobalamin_biosynth"/>
</dbReference>
<dbReference type="NCBIfam" id="NF004790">
    <property type="entry name" value="PRK06136.1"/>
    <property type="match status" value="1"/>
</dbReference>
<feature type="region of interest" description="Disordered" evidence="8">
    <location>
        <begin position="286"/>
        <end position="331"/>
    </location>
</feature>
<dbReference type="RefSeq" id="WP_168002783.1">
    <property type="nucleotide sequence ID" value="NZ_JAATEO010000024.1"/>
</dbReference>
<dbReference type="CDD" id="cd03414">
    <property type="entry name" value="CbiX_SirB_C"/>
    <property type="match status" value="1"/>
</dbReference>
<evidence type="ECO:0000256" key="3">
    <source>
        <dbReference type="ARBA" id="ARBA00022679"/>
    </source>
</evidence>
<keyword evidence="7" id="KW-0627">Porphyrin biosynthesis</keyword>
<dbReference type="Pfam" id="PF01903">
    <property type="entry name" value="CbiX"/>
    <property type="match status" value="2"/>
</dbReference>
<dbReference type="EC" id="2.1.1.107" evidence="1"/>
<evidence type="ECO:0000313" key="10">
    <source>
        <dbReference type="EMBL" id="NJP34437.1"/>
    </source>
</evidence>
<dbReference type="SUPFAM" id="SSF53800">
    <property type="entry name" value="Chelatase"/>
    <property type="match status" value="1"/>
</dbReference>
<evidence type="ECO:0000256" key="5">
    <source>
        <dbReference type="ARBA" id="ARBA00022723"/>
    </source>
</evidence>
<dbReference type="GO" id="GO:0004851">
    <property type="term" value="F:uroporphyrin-III C-methyltransferase activity"/>
    <property type="evidence" value="ECO:0007669"/>
    <property type="project" value="UniProtKB-EC"/>
</dbReference>
<dbReference type="Pfam" id="PF00590">
    <property type="entry name" value="TP_methylase"/>
    <property type="match status" value="1"/>
</dbReference>
<dbReference type="InterPro" id="IPR002762">
    <property type="entry name" value="CbiX-like"/>
</dbReference>
<keyword evidence="2 10" id="KW-0489">Methyltransferase</keyword>
<keyword evidence="11" id="KW-1185">Reference proteome</keyword>
<gene>
    <name evidence="10" type="primary">cobA</name>
    <name evidence="10" type="ORF">HCJ94_21265</name>
</gene>
<dbReference type="EMBL" id="JAATEO010000024">
    <property type="protein sequence ID" value="NJP34437.1"/>
    <property type="molecule type" value="Genomic_DNA"/>
</dbReference>
<evidence type="ECO:0000256" key="1">
    <source>
        <dbReference type="ARBA" id="ARBA00012162"/>
    </source>
</evidence>
<protein>
    <recommendedName>
        <fullName evidence="1">uroporphyrinogen-III C-methyltransferase</fullName>
        <ecNumber evidence="1">2.1.1.107</ecNumber>
    </recommendedName>
</protein>
<dbReference type="CDD" id="cd11642">
    <property type="entry name" value="SUMT"/>
    <property type="match status" value="1"/>
</dbReference>
<organism evidence="10 11">
    <name type="scientific">Micromonospora thermarum</name>
    <dbReference type="NCBI Taxonomy" id="2720024"/>
    <lineage>
        <taxon>Bacteria</taxon>
        <taxon>Bacillati</taxon>
        <taxon>Actinomycetota</taxon>
        <taxon>Actinomycetes</taxon>
        <taxon>Micromonosporales</taxon>
        <taxon>Micromonosporaceae</taxon>
        <taxon>Micromonospora</taxon>
    </lineage>
</organism>
<feature type="domain" description="Tetrapyrrole methylase" evidence="9">
    <location>
        <begin position="338"/>
        <end position="549"/>
    </location>
</feature>
<dbReference type="PANTHER" id="PTHR45790:SF3">
    <property type="entry name" value="S-ADENOSYL-L-METHIONINE-DEPENDENT UROPORPHYRINOGEN III METHYLTRANSFERASE, CHLOROPLASTIC"/>
    <property type="match status" value="1"/>
</dbReference>
<sequence>MSERNGQVPGPGIGGGDAHRALVIVGHGTRSAAGVAQFAALVERVRRRAGVGDVEGGFIELSRPPLTDAVGALAARGHRSLVALPLVLTAAGHGKGDIPAALAREQQRHPGLRYAYGRPLGPHPLLHSALEERIDAALAGDDRAGTWVALIGRGSTDPDANAEVAKVARLLWEGRGYAGVEPGFISLAEPSVPAVLDRLRRLGARRIVVAPYFLFAGVLPDRIVAQSREYAAAHPELDVRVADLIGDCDALADLVLERHAEAVRGDIRMNCDTCAYRVLMPGFADKVGRPQTPHDHPDDPVGGHDHDHHHHGHAGDPAGGHGHGHRHPGEPVLRAGHVAIVGGGPGPDDLITVRGRALLDAADVVVVDRLAPQGLLAGLRPGVTVVDAAKVPRGPSVGQDAINAALVTHARAGRRVVRLKGGDPYVFGRGHEEVQACTAAGVPVTVVPGVSSTVAAPALAGVPVTHRGVAHEFTVVSGHLPPGHPDSLVDWAALGRARGTLVLLMAVDTVDAIAAVLLAHGRAPDTPVLAVQDAGLPGQRSLTARLDEIGVVAAREGVRPPAVFVVGPVVALTGAPGTPTVRREGQGSAWASA</sequence>
<accession>A0ABX0Z981</accession>
<dbReference type="InterPro" id="IPR006366">
    <property type="entry name" value="CobA/CysG_C"/>
</dbReference>
<keyword evidence="6" id="KW-0456">Lyase</keyword>
<evidence type="ECO:0000256" key="7">
    <source>
        <dbReference type="ARBA" id="ARBA00023244"/>
    </source>
</evidence>
<dbReference type="Gene3D" id="3.30.950.10">
    <property type="entry name" value="Methyltransferase, Cobalt-precorrin-4 Transmethylase, Domain 2"/>
    <property type="match status" value="1"/>
</dbReference>
<proteinExistence type="predicted"/>
<keyword evidence="4" id="KW-0949">S-adenosyl-L-methionine</keyword>
<dbReference type="Gene3D" id="3.40.50.1400">
    <property type="match status" value="2"/>
</dbReference>
<evidence type="ECO:0000259" key="9">
    <source>
        <dbReference type="Pfam" id="PF00590"/>
    </source>
</evidence>
<evidence type="ECO:0000256" key="4">
    <source>
        <dbReference type="ARBA" id="ARBA00022691"/>
    </source>
</evidence>
<dbReference type="Proteomes" id="UP000783871">
    <property type="component" value="Unassembled WGS sequence"/>
</dbReference>